<dbReference type="SUPFAM" id="SSF47823">
    <property type="entry name" value="lambda integrase-like, N-terminal domain"/>
    <property type="match status" value="1"/>
</dbReference>
<dbReference type="Proteomes" id="UP000092993">
    <property type="component" value="Unassembled WGS sequence"/>
</dbReference>
<keyword evidence="4" id="KW-1185">Reference proteome</keyword>
<keyword evidence="2" id="KW-0233">DNA recombination</keyword>
<dbReference type="OMA" id="YHISHAP"/>
<dbReference type="InterPro" id="IPR010998">
    <property type="entry name" value="Integrase_recombinase_N"/>
</dbReference>
<dbReference type="InterPro" id="IPR052925">
    <property type="entry name" value="Phage_Integrase-like_Recomb"/>
</dbReference>
<evidence type="ECO:0008006" key="5">
    <source>
        <dbReference type="Google" id="ProtNLM"/>
    </source>
</evidence>
<evidence type="ECO:0000256" key="1">
    <source>
        <dbReference type="ARBA" id="ARBA00023125"/>
    </source>
</evidence>
<gene>
    <name evidence="3" type="ORF">A0H81_14833</name>
</gene>
<organism evidence="3 4">
    <name type="scientific">Grifola frondosa</name>
    <name type="common">Maitake</name>
    <name type="synonym">Polyporus frondosus</name>
    <dbReference type="NCBI Taxonomy" id="5627"/>
    <lineage>
        <taxon>Eukaryota</taxon>
        <taxon>Fungi</taxon>
        <taxon>Dikarya</taxon>
        <taxon>Basidiomycota</taxon>
        <taxon>Agaricomycotina</taxon>
        <taxon>Agaricomycetes</taxon>
        <taxon>Polyporales</taxon>
        <taxon>Grifolaceae</taxon>
        <taxon>Grifola</taxon>
    </lineage>
</organism>
<dbReference type="GO" id="GO:0015074">
    <property type="term" value="P:DNA integration"/>
    <property type="evidence" value="ECO:0007669"/>
    <property type="project" value="InterPro"/>
</dbReference>
<dbReference type="AlphaFoldDB" id="A0A1C7LMB0"/>
<dbReference type="OrthoDB" id="2794913at2759"/>
<sequence>MSSAWSNSTLETYGSGLLVFHVVCDHKQITEPDRAPAPPVLIAAFIATLSGAYSAKTINNYVHGVRAWHILHSLPWTINDPEIDALLKASASLAPMSSKRKKRAPFTTALLATLLSQLSLSTPRDAAVWACATTVFWAVARIGEFTLPRLNAFDPVQHVTRAGMRAAVDRDGRAQVVFALPCTKSAPNGEDVYWARQEGSIDPQSALENHLRINNPALADPLFAYLHHGKLRPLTRSALISRLHQAMSNAGSPSLPSHGLRIGGTLEYLLRGVPFDVVKAKGRWASDAFTLYLRCHAEIMAPYMQATPAVHESFIRYAMPPVR</sequence>
<keyword evidence="1" id="KW-0238">DNA-binding</keyword>
<dbReference type="SUPFAM" id="SSF56349">
    <property type="entry name" value="DNA breaking-rejoining enzymes"/>
    <property type="match status" value="1"/>
</dbReference>
<dbReference type="InterPro" id="IPR013762">
    <property type="entry name" value="Integrase-like_cat_sf"/>
</dbReference>
<evidence type="ECO:0000256" key="2">
    <source>
        <dbReference type="ARBA" id="ARBA00023172"/>
    </source>
</evidence>
<name>A0A1C7LMB0_GRIFR</name>
<reference evidence="3 4" key="1">
    <citation type="submission" date="2016-03" db="EMBL/GenBank/DDBJ databases">
        <title>Whole genome sequencing of Grifola frondosa 9006-11.</title>
        <authorList>
            <person name="Min B."/>
            <person name="Park H."/>
            <person name="Kim J.-G."/>
            <person name="Cho H."/>
            <person name="Oh Y.-L."/>
            <person name="Kong W.-S."/>
            <person name="Choi I.-G."/>
        </authorList>
    </citation>
    <scope>NUCLEOTIDE SEQUENCE [LARGE SCALE GENOMIC DNA]</scope>
    <source>
        <strain evidence="3 4">9006-11</strain>
    </source>
</reference>
<dbReference type="GO" id="GO:0003677">
    <property type="term" value="F:DNA binding"/>
    <property type="evidence" value="ECO:0007669"/>
    <property type="project" value="UniProtKB-KW"/>
</dbReference>
<dbReference type="GO" id="GO:0006310">
    <property type="term" value="P:DNA recombination"/>
    <property type="evidence" value="ECO:0007669"/>
    <property type="project" value="UniProtKB-KW"/>
</dbReference>
<proteinExistence type="predicted"/>
<dbReference type="PANTHER" id="PTHR34605">
    <property type="entry name" value="PHAGE_INTEGRASE DOMAIN-CONTAINING PROTEIN"/>
    <property type="match status" value="1"/>
</dbReference>
<dbReference type="EMBL" id="LUGG01000052">
    <property type="protein sequence ID" value="OBZ65159.1"/>
    <property type="molecule type" value="Genomic_DNA"/>
</dbReference>
<dbReference type="InterPro" id="IPR011010">
    <property type="entry name" value="DNA_brk_join_enz"/>
</dbReference>
<accession>A0A1C7LMB0</accession>
<protein>
    <recommendedName>
        <fullName evidence="5">Tyr recombinase domain-containing protein</fullName>
    </recommendedName>
</protein>
<evidence type="ECO:0000313" key="4">
    <source>
        <dbReference type="Proteomes" id="UP000092993"/>
    </source>
</evidence>
<evidence type="ECO:0000313" key="3">
    <source>
        <dbReference type="EMBL" id="OBZ65159.1"/>
    </source>
</evidence>
<dbReference type="STRING" id="5627.A0A1C7LMB0"/>
<dbReference type="PANTHER" id="PTHR34605:SF4">
    <property type="entry name" value="DNA ADENINE METHYLTRANSFERASE"/>
    <property type="match status" value="1"/>
</dbReference>
<dbReference type="Gene3D" id="1.10.150.130">
    <property type="match status" value="1"/>
</dbReference>
<dbReference type="Gene3D" id="1.10.443.10">
    <property type="entry name" value="Intergrase catalytic core"/>
    <property type="match status" value="1"/>
</dbReference>
<comment type="caution">
    <text evidence="3">The sequence shown here is derived from an EMBL/GenBank/DDBJ whole genome shotgun (WGS) entry which is preliminary data.</text>
</comment>